<keyword evidence="3 7" id="KW-0812">Transmembrane</keyword>
<dbReference type="GO" id="GO:0005886">
    <property type="term" value="C:plasma membrane"/>
    <property type="evidence" value="ECO:0007669"/>
    <property type="project" value="UniProtKB-SubCell"/>
</dbReference>
<keyword evidence="2" id="KW-1003">Cell membrane</keyword>
<evidence type="ECO:0000313" key="8">
    <source>
        <dbReference type="EMBL" id="TWT81972.1"/>
    </source>
</evidence>
<organism evidence="8 9">
    <name type="scientific">Novipirellula herctigrandis</name>
    <dbReference type="NCBI Taxonomy" id="2527986"/>
    <lineage>
        <taxon>Bacteria</taxon>
        <taxon>Pseudomonadati</taxon>
        <taxon>Planctomycetota</taxon>
        <taxon>Planctomycetia</taxon>
        <taxon>Pirellulales</taxon>
        <taxon>Pirellulaceae</taxon>
        <taxon>Novipirellula</taxon>
    </lineage>
</organism>
<evidence type="ECO:0000256" key="5">
    <source>
        <dbReference type="ARBA" id="ARBA00023136"/>
    </source>
</evidence>
<dbReference type="InterPro" id="IPR005899">
    <property type="entry name" value="Na_pump_deCOase"/>
</dbReference>
<name>A0A5C5Z3L1_9BACT</name>
<feature type="region of interest" description="Disordered" evidence="6">
    <location>
        <begin position="68"/>
        <end position="93"/>
    </location>
</feature>
<keyword evidence="4 7" id="KW-1133">Transmembrane helix</keyword>
<dbReference type="Proteomes" id="UP000315010">
    <property type="component" value="Unassembled WGS sequence"/>
</dbReference>
<evidence type="ECO:0000256" key="1">
    <source>
        <dbReference type="ARBA" id="ARBA00004236"/>
    </source>
</evidence>
<evidence type="ECO:0000256" key="6">
    <source>
        <dbReference type="SAM" id="MobiDB-lite"/>
    </source>
</evidence>
<gene>
    <name evidence="8" type="ORF">CA13_34270</name>
</gene>
<accession>A0A5C5Z3L1</accession>
<comment type="subcellular location">
    <subcellularLocation>
        <location evidence="1">Cell membrane</location>
    </subcellularLocation>
</comment>
<dbReference type="GO" id="GO:0015081">
    <property type="term" value="F:sodium ion transmembrane transporter activity"/>
    <property type="evidence" value="ECO:0007669"/>
    <property type="project" value="InterPro"/>
</dbReference>
<comment type="caution">
    <text evidence="8">The sequence shown here is derived from an EMBL/GenBank/DDBJ whole genome shotgun (WGS) entry which is preliminary data.</text>
</comment>
<dbReference type="GO" id="GO:0036376">
    <property type="term" value="P:sodium ion export across plasma membrane"/>
    <property type="evidence" value="ECO:0007669"/>
    <property type="project" value="InterPro"/>
</dbReference>
<evidence type="ECO:0000313" key="9">
    <source>
        <dbReference type="Proteomes" id="UP000315010"/>
    </source>
</evidence>
<dbReference type="Pfam" id="PF04277">
    <property type="entry name" value="OAD_gamma"/>
    <property type="match status" value="1"/>
</dbReference>
<evidence type="ECO:0000256" key="3">
    <source>
        <dbReference type="ARBA" id="ARBA00022692"/>
    </source>
</evidence>
<reference evidence="8 9" key="1">
    <citation type="submission" date="2019-02" db="EMBL/GenBank/DDBJ databases">
        <title>Deep-cultivation of Planctomycetes and their phenomic and genomic characterization uncovers novel biology.</title>
        <authorList>
            <person name="Wiegand S."/>
            <person name="Jogler M."/>
            <person name="Boedeker C."/>
            <person name="Pinto D."/>
            <person name="Vollmers J."/>
            <person name="Rivas-Marin E."/>
            <person name="Kohn T."/>
            <person name="Peeters S.H."/>
            <person name="Heuer A."/>
            <person name="Rast P."/>
            <person name="Oberbeckmann S."/>
            <person name="Bunk B."/>
            <person name="Jeske O."/>
            <person name="Meyerdierks A."/>
            <person name="Storesund J.E."/>
            <person name="Kallscheuer N."/>
            <person name="Luecker S."/>
            <person name="Lage O.M."/>
            <person name="Pohl T."/>
            <person name="Merkel B.J."/>
            <person name="Hornburger P."/>
            <person name="Mueller R.-W."/>
            <person name="Bruemmer F."/>
            <person name="Labrenz M."/>
            <person name="Spormann A.M."/>
            <person name="Op Den Camp H."/>
            <person name="Overmann J."/>
            <person name="Amann R."/>
            <person name="Jetten M.S.M."/>
            <person name="Mascher T."/>
            <person name="Medema M.H."/>
            <person name="Devos D.P."/>
            <person name="Kaster A.-K."/>
            <person name="Ovreas L."/>
            <person name="Rohde M."/>
            <person name="Galperin M.Y."/>
            <person name="Jogler C."/>
        </authorList>
    </citation>
    <scope>NUCLEOTIDE SEQUENCE [LARGE SCALE GENOMIC DNA]</scope>
    <source>
        <strain evidence="8 9">CA13</strain>
    </source>
</reference>
<protein>
    <submittedName>
        <fullName evidence="8">Oxaloacetate decarboxylase, gamma chain</fullName>
    </submittedName>
</protein>
<dbReference type="AlphaFoldDB" id="A0A5C5Z3L1"/>
<keyword evidence="9" id="KW-1185">Reference proteome</keyword>
<keyword evidence="5 7" id="KW-0472">Membrane</keyword>
<proteinExistence type="predicted"/>
<evidence type="ECO:0000256" key="4">
    <source>
        <dbReference type="ARBA" id="ARBA00022989"/>
    </source>
</evidence>
<dbReference type="EMBL" id="SJPJ01000001">
    <property type="protein sequence ID" value="TWT81972.1"/>
    <property type="molecule type" value="Genomic_DNA"/>
</dbReference>
<feature type="compositionally biased region" description="Basic residues" evidence="6">
    <location>
        <begin position="68"/>
        <end position="89"/>
    </location>
</feature>
<feature type="transmembrane region" description="Helical" evidence="7">
    <location>
        <begin position="32"/>
        <end position="54"/>
    </location>
</feature>
<evidence type="ECO:0000256" key="2">
    <source>
        <dbReference type="ARBA" id="ARBA00022475"/>
    </source>
</evidence>
<sequence length="152" mass="16544">MITTMLHPLPFSVMPLIALNTDALFEETGLPLAVMGMFVVFSALLILIGCVSLLPRLMVVLDKIIPAHGHHGAQPKPKPKPKAKAKKKEAKGAEVGGVPEEIAVVIAAAVAQVMDQPHRIVRTRQLTASELAWTLQGRIQHHASHKLKPRNR</sequence>
<evidence type="ECO:0000256" key="7">
    <source>
        <dbReference type="SAM" id="Phobius"/>
    </source>
</evidence>